<dbReference type="PROSITE" id="PS51257">
    <property type="entry name" value="PROKAR_LIPOPROTEIN"/>
    <property type="match status" value="1"/>
</dbReference>
<dbReference type="Proteomes" id="UP000233350">
    <property type="component" value="Unassembled WGS sequence"/>
</dbReference>
<accession>A0A2N3PKF5</accession>
<sequence>MQKIFPLNILGGILSLFFFLFSGCSSAVFNTKTTINSNINPPSDIRVLSDVNTIAFEWKLVQDPSVMGYYIYRKETNEQDFKKIATLESRFNTHYADNDLKAGTQYIYYFTTFDKDRNVSSYSPAVSATTLSISAITYVEAISNYPRKVKVLWNPHQDPRVVGYIIQRKDKNGAWKEVGNVKSRLLVEFLDTKLEDGTTYTYQVLAYNAKNSLSIPSSIVSATTKPKPTPITNLRATLNEPKKITLNWDLHPNQEVTSYKILRSGFISSIFSTIATIPSNTNTYQDIIKKDGERYQYKIVATDKDGIDSLESEPITGATLAIPNAPSITYARIENGSVVLKWVPTDDRAKEYIVYKKDSVFFGETLRYNQVLTPEFIDKEVKAGEKYYYRISAVDENGLESKPSEEVTLSLPK</sequence>
<feature type="domain" description="Fibronectin type-III" evidence="2">
    <location>
        <begin position="325"/>
        <end position="413"/>
    </location>
</feature>
<dbReference type="InterPro" id="IPR013783">
    <property type="entry name" value="Ig-like_fold"/>
</dbReference>
<dbReference type="EMBL" id="MBPK01000011">
    <property type="protein sequence ID" value="PKT81909.1"/>
    <property type="molecule type" value="Genomic_DNA"/>
</dbReference>
<dbReference type="SMART" id="SM00060">
    <property type="entry name" value="FN3"/>
    <property type="match status" value="4"/>
</dbReference>
<keyword evidence="1" id="KW-0677">Repeat</keyword>
<feature type="domain" description="Fibronectin type-III" evidence="2">
    <location>
        <begin position="132"/>
        <end position="227"/>
    </location>
</feature>
<proteinExistence type="predicted"/>
<dbReference type="InterPro" id="IPR036116">
    <property type="entry name" value="FN3_sf"/>
</dbReference>
<evidence type="ECO:0000313" key="3">
    <source>
        <dbReference type="EMBL" id="PKT81909.1"/>
    </source>
</evidence>
<dbReference type="STRING" id="556267.HWAG_00749"/>
<dbReference type="SUPFAM" id="SSF49265">
    <property type="entry name" value="Fibronectin type III"/>
    <property type="match status" value="3"/>
</dbReference>
<evidence type="ECO:0000259" key="2">
    <source>
        <dbReference type="PROSITE" id="PS50853"/>
    </source>
</evidence>
<dbReference type="Gene3D" id="2.60.40.10">
    <property type="entry name" value="Immunoglobulins"/>
    <property type="match status" value="4"/>
</dbReference>
<dbReference type="PROSITE" id="PS50853">
    <property type="entry name" value="FN3"/>
    <property type="match status" value="3"/>
</dbReference>
<dbReference type="OrthoDB" id="9810925at2"/>
<feature type="domain" description="Fibronectin type-III" evidence="2">
    <location>
        <begin position="230"/>
        <end position="322"/>
    </location>
</feature>
<gene>
    <name evidence="3" type="ORF">BCM31_01635</name>
</gene>
<keyword evidence="4" id="KW-1185">Reference proteome</keyword>
<evidence type="ECO:0000256" key="1">
    <source>
        <dbReference type="ARBA" id="ARBA00022737"/>
    </source>
</evidence>
<reference evidence="3 4" key="1">
    <citation type="submission" date="2016-07" db="EMBL/GenBank/DDBJ databases">
        <title>Detection of Helicobacter winghamensis from caecal content of red fox (Vulpes vulpes).</title>
        <authorList>
            <person name="Zanoni R.G."/>
            <person name="Florio D."/>
            <person name="Caffara M."/>
            <person name="Renzi M."/>
            <person name="Parisi A."/>
            <person name="Pasquali F."/>
            <person name="Manfreda G."/>
        </authorList>
    </citation>
    <scope>NUCLEOTIDE SEQUENCE [LARGE SCALE GENOMIC DNA]</scope>
    <source>
        <strain evidence="3 4">295_13</strain>
    </source>
</reference>
<dbReference type="PANTHER" id="PTHR13817:SF151">
    <property type="entry name" value="TITIN"/>
    <property type="match status" value="1"/>
</dbReference>
<dbReference type="InterPro" id="IPR003961">
    <property type="entry name" value="FN3_dom"/>
</dbReference>
<protein>
    <recommendedName>
        <fullName evidence="2">Fibronectin type-III domain-containing protein</fullName>
    </recommendedName>
</protein>
<comment type="caution">
    <text evidence="3">The sequence shown here is derived from an EMBL/GenBank/DDBJ whole genome shotgun (WGS) entry which is preliminary data.</text>
</comment>
<dbReference type="AlphaFoldDB" id="A0A2N3PKF5"/>
<dbReference type="InterPro" id="IPR050964">
    <property type="entry name" value="Striated_Muscle_Regulatory"/>
</dbReference>
<dbReference type="RefSeq" id="WP_006802443.1">
    <property type="nucleotide sequence ID" value="NZ_CABKOI010000020.1"/>
</dbReference>
<name>A0A2N3PKF5_9HELI</name>
<dbReference type="PANTHER" id="PTHR13817">
    <property type="entry name" value="TITIN"/>
    <property type="match status" value="1"/>
</dbReference>
<dbReference type="CDD" id="cd00063">
    <property type="entry name" value="FN3"/>
    <property type="match status" value="4"/>
</dbReference>
<organism evidence="3 4">
    <name type="scientific">Helicobacter winghamensis</name>
    <dbReference type="NCBI Taxonomy" id="157268"/>
    <lineage>
        <taxon>Bacteria</taxon>
        <taxon>Pseudomonadati</taxon>
        <taxon>Campylobacterota</taxon>
        <taxon>Epsilonproteobacteria</taxon>
        <taxon>Campylobacterales</taxon>
        <taxon>Helicobacteraceae</taxon>
        <taxon>Helicobacter</taxon>
    </lineage>
</organism>
<dbReference type="GeneID" id="97289990"/>
<evidence type="ECO:0000313" key="4">
    <source>
        <dbReference type="Proteomes" id="UP000233350"/>
    </source>
</evidence>